<gene>
    <name evidence="2" type="ORF">IAC59_04935</name>
</gene>
<dbReference type="Proteomes" id="UP000824123">
    <property type="component" value="Unassembled WGS sequence"/>
</dbReference>
<dbReference type="EMBL" id="DVNK01000033">
    <property type="protein sequence ID" value="HIU46584.1"/>
    <property type="molecule type" value="Genomic_DNA"/>
</dbReference>
<feature type="transmembrane region" description="Helical" evidence="1">
    <location>
        <begin position="54"/>
        <end position="73"/>
    </location>
</feature>
<evidence type="ECO:0008006" key="4">
    <source>
        <dbReference type="Google" id="ProtNLM"/>
    </source>
</evidence>
<name>A0A9D1LRA5_9FIRM</name>
<accession>A0A9D1LRA5</accession>
<keyword evidence="1" id="KW-0812">Transmembrane</keyword>
<sequence length="138" mass="15921">MMAPDRYTQREYEFPGGRIPRGRPAPVYGERMQRRREEVARQQYRREAAVRRRWAVCVLLAACLMVLCGMRIYQTSRAVANSREISRLRDEIHELTLDSEAYECQIAEAASRQNIELGANRLGMSYPGEGQVRTVSPD</sequence>
<evidence type="ECO:0000256" key="1">
    <source>
        <dbReference type="SAM" id="Phobius"/>
    </source>
</evidence>
<dbReference type="AlphaFoldDB" id="A0A9D1LRA5"/>
<organism evidence="2 3">
    <name type="scientific">Candidatus Fimadaptatus faecigallinarum</name>
    <dbReference type="NCBI Taxonomy" id="2840814"/>
    <lineage>
        <taxon>Bacteria</taxon>
        <taxon>Bacillati</taxon>
        <taxon>Bacillota</taxon>
        <taxon>Clostridia</taxon>
        <taxon>Eubacteriales</taxon>
        <taxon>Candidatus Fimadaptatus</taxon>
    </lineage>
</organism>
<evidence type="ECO:0000313" key="2">
    <source>
        <dbReference type="EMBL" id="HIU46584.1"/>
    </source>
</evidence>
<reference evidence="2" key="2">
    <citation type="journal article" date="2021" name="PeerJ">
        <title>Extensive microbial diversity within the chicken gut microbiome revealed by metagenomics and culture.</title>
        <authorList>
            <person name="Gilroy R."/>
            <person name="Ravi A."/>
            <person name="Getino M."/>
            <person name="Pursley I."/>
            <person name="Horton D.L."/>
            <person name="Alikhan N.F."/>
            <person name="Baker D."/>
            <person name="Gharbi K."/>
            <person name="Hall N."/>
            <person name="Watson M."/>
            <person name="Adriaenssens E.M."/>
            <person name="Foster-Nyarko E."/>
            <person name="Jarju S."/>
            <person name="Secka A."/>
            <person name="Antonio M."/>
            <person name="Oren A."/>
            <person name="Chaudhuri R.R."/>
            <person name="La Ragione R."/>
            <person name="Hildebrand F."/>
            <person name="Pallen M.J."/>
        </authorList>
    </citation>
    <scope>NUCLEOTIDE SEQUENCE</scope>
    <source>
        <strain evidence="2">ChiSxjej2B14-8506</strain>
    </source>
</reference>
<keyword evidence="1" id="KW-0472">Membrane</keyword>
<evidence type="ECO:0000313" key="3">
    <source>
        <dbReference type="Proteomes" id="UP000824123"/>
    </source>
</evidence>
<protein>
    <recommendedName>
        <fullName evidence="4">Cell division protein FtsL</fullName>
    </recommendedName>
</protein>
<reference evidence="2" key="1">
    <citation type="submission" date="2020-10" db="EMBL/GenBank/DDBJ databases">
        <authorList>
            <person name="Gilroy R."/>
        </authorList>
    </citation>
    <scope>NUCLEOTIDE SEQUENCE</scope>
    <source>
        <strain evidence="2">ChiSxjej2B14-8506</strain>
    </source>
</reference>
<proteinExistence type="predicted"/>
<comment type="caution">
    <text evidence="2">The sequence shown here is derived from an EMBL/GenBank/DDBJ whole genome shotgun (WGS) entry which is preliminary data.</text>
</comment>
<keyword evidence="1" id="KW-1133">Transmembrane helix</keyword>